<keyword evidence="2" id="KW-1185">Reference proteome</keyword>
<comment type="caution">
    <text evidence="1">The sequence shown here is derived from an EMBL/GenBank/DDBJ whole genome shotgun (WGS) entry which is preliminary data.</text>
</comment>
<protein>
    <submittedName>
        <fullName evidence="1">Uncharacterized protein</fullName>
    </submittedName>
</protein>
<sequence length="86" mass="9777">MSILPGGPMFERLPLCFEDQKFHSGFESNRMACDSTVVKVQTWPSCLAVKQRRTAGLDGWSSGLTTEPDTMKDIRLCWVPFNQEEH</sequence>
<evidence type="ECO:0000313" key="2">
    <source>
        <dbReference type="Proteomes" id="UP001283361"/>
    </source>
</evidence>
<gene>
    <name evidence="1" type="ORF">RRG08_021258</name>
</gene>
<name>A0AAE0YUK6_9GAST</name>
<proteinExistence type="predicted"/>
<dbReference type="AlphaFoldDB" id="A0AAE0YUK6"/>
<dbReference type="Proteomes" id="UP001283361">
    <property type="component" value="Unassembled WGS sequence"/>
</dbReference>
<accession>A0AAE0YUK6</accession>
<reference evidence="1" key="1">
    <citation type="journal article" date="2023" name="G3 (Bethesda)">
        <title>A reference genome for the long-term kleptoplast-retaining sea slug Elysia crispata morphotype clarki.</title>
        <authorList>
            <person name="Eastman K.E."/>
            <person name="Pendleton A.L."/>
            <person name="Shaikh M.A."/>
            <person name="Suttiyut T."/>
            <person name="Ogas R."/>
            <person name="Tomko P."/>
            <person name="Gavelis G."/>
            <person name="Widhalm J.R."/>
            <person name="Wisecaver J.H."/>
        </authorList>
    </citation>
    <scope>NUCLEOTIDE SEQUENCE</scope>
    <source>
        <strain evidence="1">ECLA1</strain>
    </source>
</reference>
<evidence type="ECO:0000313" key="1">
    <source>
        <dbReference type="EMBL" id="KAK3757071.1"/>
    </source>
</evidence>
<dbReference type="EMBL" id="JAWDGP010005413">
    <property type="protein sequence ID" value="KAK3757071.1"/>
    <property type="molecule type" value="Genomic_DNA"/>
</dbReference>
<organism evidence="1 2">
    <name type="scientific">Elysia crispata</name>
    <name type="common">lettuce slug</name>
    <dbReference type="NCBI Taxonomy" id="231223"/>
    <lineage>
        <taxon>Eukaryota</taxon>
        <taxon>Metazoa</taxon>
        <taxon>Spiralia</taxon>
        <taxon>Lophotrochozoa</taxon>
        <taxon>Mollusca</taxon>
        <taxon>Gastropoda</taxon>
        <taxon>Heterobranchia</taxon>
        <taxon>Euthyneura</taxon>
        <taxon>Panpulmonata</taxon>
        <taxon>Sacoglossa</taxon>
        <taxon>Placobranchoidea</taxon>
        <taxon>Plakobranchidae</taxon>
        <taxon>Elysia</taxon>
    </lineage>
</organism>